<keyword evidence="2" id="KW-0540">Nuclease</keyword>
<dbReference type="InterPro" id="IPR012296">
    <property type="entry name" value="Nuclease_put_TT1808"/>
</dbReference>
<sequence length="193" mass="21732">MIASPEYLTVTEYLAFERTSSLKHEYRSGQMYAMAGASNNHVIIAGNLFSILRVGLRGRGCRPYISDTKVRIEKTNSYYYPDIVVSCNPKESGLNDFLKSPCLVVEVLSDTTEAFDRGDKFRDYRALESLDEYVLVSQNIVAVEVFRRNASGQWVLSTYEVGDSIHLQSIDMTVDVAELYEDVEFEPSPSVLG</sequence>
<dbReference type="PANTHER" id="PTHR36558:SF1">
    <property type="entry name" value="RESTRICTION ENDONUCLEASE DOMAIN-CONTAINING PROTEIN-RELATED"/>
    <property type="match status" value="1"/>
</dbReference>
<evidence type="ECO:0000313" key="2">
    <source>
        <dbReference type="EMBL" id="MBT9313135.1"/>
    </source>
</evidence>
<reference evidence="2 3" key="1">
    <citation type="journal article" date="2021" name="Mar. Drugs">
        <title>Genome Reduction and Secondary Metabolism of the Marine Sponge-Associated Cyanobacterium Leptothoe.</title>
        <authorList>
            <person name="Konstantinou D."/>
            <person name="Popin R.V."/>
            <person name="Fewer D.P."/>
            <person name="Sivonen K."/>
            <person name="Gkelis S."/>
        </authorList>
    </citation>
    <scope>NUCLEOTIDE SEQUENCE [LARGE SCALE GENOMIC DNA]</scope>
    <source>
        <strain evidence="2 3">TAU-MAC 1615</strain>
    </source>
</reference>
<dbReference type="SUPFAM" id="SSF52980">
    <property type="entry name" value="Restriction endonuclease-like"/>
    <property type="match status" value="1"/>
</dbReference>
<keyword evidence="2" id="KW-0378">Hydrolase</keyword>
<dbReference type="GO" id="GO:0004519">
    <property type="term" value="F:endonuclease activity"/>
    <property type="evidence" value="ECO:0007669"/>
    <property type="project" value="UniProtKB-KW"/>
</dbReference>
<dbReference type="InterPro" id="IPR011335">
    <property type="entry name" value="Restrct_endonuc-II-like"/>
</dbReference>
<dbReference type="PANTHER" id="PTHR36558">
    <property type="entry name" value="GLR1098 PROTEIN"/>
    <property type="match status" value="1"/>
</dbReference>
<evidence type="ECO:0000259" key="1">
    <source>
        <dbReference type="Pfam" id="PF05685"/>
    </source>
</evidence>
<proteinExistence type="predicted"/>
<comment type="caution">
    <text evidence="2">The sequence shown here is derived from an EMBL/GenBank/DDBJ whole genome shotgun (WGS) entry which is preliminary data.</text>
</comment>
<dbReference type="Proteomes" id="UP001196661">
    <property type="component" value="Unassembled WGS sequence"/>
</dbReference>
<dbReference type="CDD" id="cd06260">
    <property type="entry name" value="DUF820-like"/>
    <property type="match status" value="1"/>
</dbReference>
<protein>
    <submittedName>
        <fullName evidence="2">Uma2 family endonuclease</fullName>
    </submittedName>
</protein>
<dbReference type="EMBL" id="JADOER010000011">
    <property type="protein sequence ID" value="MBT9313135.1"/>
    <property type="molecule type" value="Genomic_DNA"/>
</dbReference>
<dbReference type="Gene3D" id="3.90.1570.10">
    <property type="entry name" value="tt1808, chain A"/>
    <property type="match status" value="1"/>
</dbReference>
<organism evidence="2 3">
    <name type="scientific">Leptothoe kymatousa TAU-MAC 1615</name>
    <dbReference type="NCBI Taxonomy" id="2364775"/>
    <lineage>
        <taxon>Bacteria</taxon>
        <taxon>Bacillati</taxon>
        <taxon>Cyanobacteriota</taxon>
        <taxon>Cyanophyceae</taxon>
        <taxon>Nodosilineales</taxon>
        <taxon>Cymatolegaceae</taxon>
        <taxon>Leptothoe</taxon>
        <taxon>Leptothoe kymatousa</taxon>
    </lineage>
</organism>
<gene>
    <name evidence="2" type="ORF">IXB28_13030</name>
</gene>
<evidence type="ECO:0000313" key="3">
    <source>
        <dbReference type="Proteomes" id="UP001196661"/>
    </source>
</evidence>
<dbReference type="Pfam" id="PF05685">
    <property type="entry name" value="Uma2"/>
    <property type="match status" value="1"/>
</dbReference>
<dbReference type="RefSeq" id="WP_215619019.1">
    <property type="nucleotide sequence ID" value="NZ_JADOER010000011.1"/>
</dbReference>
<name>A0ABS5Y867_9CYAN</name>
<accession>A0ABS5Y867</accession>
<keyword evidence="2" id="KW-0255">Endonuclease</keyword>
<dbReference type="InterPro" id="IPR008538">
    <property type="entry name" value="Uma2"/>
</dbReference>
<feature type="domain" description="Putative restriction endonuclease" evidence="1">
    <location>
        <begin position="11"/>
        <end position="168"/>
    </location>
</feature>
<keyword evidence="3" id="KW-1185">Reference proteome</keyword>